<dbReference type="PANTHER" id="PTHR37261:SF1">
    <property type="entry name" value="40S RIBOSOMAL PROTEIN S27"/>
    <property type="match status" value="1"/>
</dbReference>
<feature type="region of interest" description="Disordered" evidence="1">
    <location>
        <begin position="634"/>
        <end position="654"/>
    </location>
</feature>
<evidence type="ECO:0000313" key="3">
    <source>
        <dbReference type="Proteomes" id="UP000017836"/>
    </source>
</evidence>
<dbReference type="PANTHER" id="PTHR37261">
    <property type="entry name" value="40S RIBOSOMAL PROTEIN S27"/>
    <property type="match status" value="1"/>
</dbReference>
<proteinExistence type="predicted"/>
<dbReference type="AlphaFoldDB" id="W1NZ29"/>
<dbReference type="OrthoDB" id="1939758at2759"/>
<dbReference type="KEGG" id="atr:18428975"/>
<dbReference type="EMBL" id="KI394805">
    <property type="protein sequence ID" value="ERN00903.1"/>
    <property type="molecule type" value="Genomic_DNA"/>
</dbReference>
<feature type="compositionally biased region" description="Polar residues" evidence="1">
    <location>
        <begin position="463"/>
        <end position="480"/>
    </location>
</feature>
<dbReference type="OMA" id="THIDDEF"/>
<dbReference type="HOGENOM" id="CLU_340500_0_0_1"/>
<feature type="region of interest" description="Disordered" evidence="1">
    <location>
        <begin position="439"/>
        <end position="481"/>
    </location>
</feature>
<reference evidence="3" key="1">
    <citation type="journal article" date="2013" name="Science">
        <title>The Amborella genome and the evolution of flowering plants.</title>
        <authorList>
            <consortium name="Amborella Genome Project"/>
        </authorList>
    </citation>
    <scope>NUCLEOTIDE SEQUENCE [LARGE SCALE GENOMIC DNA]</scope>
</reference>
<evidence type="ECO:0000313" key="2">
    <source>
        <dbReference type="EMBL" id="ERN00903.1"/>
    </source>
</evidence>
<gene>
    <name evidence="2" type="ORF">AMTR_s00103p00147670</name>
</gene>
<feature type="region of interest" description="Disordered" evidence="1">
    <location>
        <begin position="259"/>
        <end position="316"/>
    </location>
</feature>
<name>W1NZ29_AMBTC</name>
<feature type="compositionally biased region" description="Low complexity" evidence="1">
    <location>
        <begin position="439"/>
        <end position="462"/>
    </location>
</feature>
<keyword evidence="3" id="KW-1185">Reference proteome</keyword>
<dbReference type="eggNOG" id="ENOG502R822">
    <property type="taxonomic scope" value="Eukaryota"/>
</dbReference>
<dbReference type="Proteomes" id="UP000017836">
    <property type="component" value="Unassembled WGS sequence"/>
</dbReference>
<organism evidence="2 3">
    <name type="scientific">Amborella trichopoda</name>
    <dbReference type="NCBI Taxonomy" id="13333"/>
    <lineage>
        <taxon>Eukaryota</taxon>
        <taxon>Viridiplantae</taxon>
        <taxon>Streptophyta</taxon>
        <taxon>Embryophyta</taxon>
        <taxon>Tracheophyta</taxon>
        <taxon>Spermatophyta</taxon>
        <taxon>Magnoliopsida</taxon>
        <taxon>Amborellales</taxon>
        <taxon>Amborellaceae</taxon>
        <taxon>Amborella</taxon>
    </lineage>
</organism>
<protein>
    <submittedName>
        <fullName evidence="2">Uncharacterized protein</fullName>
    </submittedName>
</protein>
<dbReference type="Gramene" id="ERN00903">
    <property type="protein sequence ID" value="ERN00903"/>
    <property type="gene ID" value="AMTR_s00103p00147670"/>
</dbReference>
<evidence type="ECO:0000256" key="1">
    <source>
        <dbReference type="SAM" id="MobiDB-lite"/>
    </source>
</evidence>
<accession>W1NZ29</accession>
<sequence>MDIEIPWNLTTNWEVALGSLHSSLRIETTPQISYETSIDEDPLVLEPSQEPEPCEVTISFKQRHVIERVYVCSTARVYEIYYGTDQNNVNEYLCTVRCGVVSREKESVQPIEGRSSSDCSKFSTEFMESPIEPTKNDIQSADEDSWVEVKVRDSIVLEEVASSGSKKSGEKGCKSELIFYEAAAEISDAEPCMCLKLRLLSLQDKASVCIEDISVTAEPVQTIEAESPPRQMESSAGSLLAMLVPSLLQLRGTGFTRMQSKPFSDVRGRQEFPESPSRATESIAPLRKMANGTSSTQPEAQEERHKEQAGNQHGRIGPELGEQITLIYDTITHKEQADDENVHRGSEAGRQVPLKEISETPNAREINADGTVQCERLSDRSYFEHALEQLSQRVDKIEAFCSRVEESMWKPLGIMETRLQQIEQKLEDLSLAHQSSLLHSNPGTAAHEASSSASNSDSPSVSGNPNHINNGISPINQSFYNGDDHDVSHVDNVNGVVDIGVRSSDGVDGADGFDVHASVGSSDGNGTCKELVQQDAVDVSDEIVLKPRFSIDDALVSALTAFSASACASTEICSEELDKPTLNCCDDRVENENPGTTDSCDSIQHQEQEDHCVGCYEYNGLGSDSTSVQYVSQGSMVSSPCNSPSHNGQDRNLSQEQWPDEVDIDMACTVDVPGCNSSEINDLNYPHGLIINEPAPSFSLLDVEFTSSKDFQGGISLEALLGDFSVNEGEPKRDFQGRLPLEALQDERPASEFNKAAIIQEVDLFYLEGEVQNDDRVDKLFFTEDQELKDVKISNLFFIEDEGLQDPSVFSVISQASGLNVDQAIVAETFTSLI</sequence>